<keyword evidence="3" id="KW-1003">Cell membrane</keyword>
<keyword evidence="6 7" id="KW-0472">Membrane</keyword>
<comment type="subcellular location">
    <subcellularLocation>
        <location evidence="1">Cell membrane</location>
        <topology evidence="1">Multi-pass membrane protein</topology>
    </subcellularLocation>
</comment>
<feature type="transmembrane region" description="Helical" evidence="7">
    <location>
        <begin position="44"/>
        <end position="64"/>
    </location>
</feature>
<dbReference type="InterPro" id="IPR011701">
    <property type="entry name" value="MFS"/>
</dbReference>
<feature type="transmembrane region" description="Helical" evidence="7">
    <location>
        <begin position="366"/>
        <end position="385"/>
    </location>
</feature>
<evidence type="ECO:0000256" key="3">
    <source>
        <dbReference type="ARBA" id="ARBA00022475"/>
    </source>
</evidence>
<dbReference type="CDD" id="cd06174">
    <property type="entry name" value="MFS"/>
    <property type="match status" value="1"/>
</dbReference>
<dbReference type="Pfam" id="PF07690">
    <property type="entry name" value="MFS_1"/>
    <property type="match status" value="1"/>
</dbReference>
<evidence type="ECO:0000313" key="9">
    <source>
        <dbReference type="EMBL" id="GHC92038.1"/>
    </source>
</evidence>
<evidence type="ECO:0000256" key="1">
    <source>
        <dbReference type="ARBA" id="ARBA00004651"/>
    </source>
</evidence>
<protein>
    <submittedName>
        <fullName evidence="9">MFS transporter</fullName>
    </submittedName>
</protein>
<feature type="transmembrane region" description="Helical" evidence="7">
    <location>
        <begin position="133"/>
        <end position="156"/>
    </location>
</feature>
<dbReference type="Gene3D" id="1.20.1250.20">
    <property type="entry name" value="MFS general substrate transporter like domains"/>
    <property type="match status" value="1"/>
</dbReference>
<feature type="transmembrane region" description="Helical" evidence="7">
    <location>
        <begin position="99"/>
        <end position="121"/>
    </location>
</feature>
<organism evidence="9 10">
    <name type="scientific">Pseudorhodoferax aquiterrae</name>
    <dbReference type="NCBI Taxonomy" id="747304"/>
    <lineage>
        <taxon>Bacteria</taxon>
        <taxon>Pseudomonadati</taxon>
        <taxon>Pseudomonadota</taxon>
        <taxon>Betaproteobacteria</taxon>
        <taxon>Burkholderiales</taxon>
        <taxon>Comamonadaceae</taxon>
    </lineage>
</organism>
<feature type="transmembrane region" description="Helical" evidence="7">
    <location>
        <begin position="274"/>
        <end position="295"/>
    </location>
</feature>
<dbReference type="RefSeq" id="WP_189688825.1">
    <property type="nucleotide sequence ID" value="NZ_BMYK01000015.1"/>
</dbReference>
<feature type="transmembrane region" description="Helical" evidence="7">
    <location>
        <begin position="76"/>
        <end position="93"/>
    </location>
</feature>
<evidence type="ECO:0000256" key="6">
    <source>
        <dbReference type="ARBA" id="ARBA00023136"/>
    </source>
</evidence>
<evidence type="ECO:0000256" key="2">
    <source>
        <dbReference type="ARBA" id="ARBA00022448"/>
    </source>
</evidence>
<keyword evidence="10" id="KW-1185">Reference proteome</keyword>
<dbReference type="PANTHER" id="PTHR42718">
    <property type="entry name" value="MAJOR FACILITATOR SUPERFAMILY MULTIDRUG TRANSPORTER MFSC"/>
    <property type="match status" value="1"/>
</dbReference>
<keyword evidence="4 7" id="KW-0812">Transmembrane</keyword>
<dbReference type="SUPFAM" id="SSF103473">
    <property type="entry name" value="MFS general substrate transporter"/>
    <property type="match status" value="1"/>
</dbReference>
<keyword evidence="2" id="KW-0813">Transport</keyword>
<sequence>MKPQRHGPALAVVLAGVTAALHVGKLPPALPVLREALQLSLVQAGFLLSLVQLAGMGLGLAVGLAGESLGLKRCMAAGLVLLSAASLAGGFAQDATALLALRALEGFGFLLAVTPGPSLIRRVAEAGELDAKLGLWGAYMPLGTATALLAGPWLLPLLGWSGWWWLLAAPSLAMAALLWLALPPDGRGTAPGHSAWATRLRRTLTAPGPWLLGASFAMYAGQWLAVVGFLPTVFAQAQVGPQLAGALTALVAAVNIVGNIAAGRLLRHGAAPRTLLWTGFAAMALGAALAFGPALDAGPAVRTGAVLLFSLLGGLVPATLFALCVRLAPGSDTVATTVGWMQQCSAVGQFVLPPLVGWVARLAGGWQWTWALTASCCAAGALLAWRMTAARG</sequence>
<feature type="transmembrane region" description="Helical" evidence="7">
    <location>
        <begin position="340"/>
        <end position="360"/>
    </location>
</feature>
<dbReference type="InterPro" id="IPR036259">
    <property type="entry name" value="MFS_trans_sf"/>
</dbReference>
<evidence type="ECO:0000313" key="10">
    <source>
        <dbReference type="Proteomes" id="UP000626210"/>
    </source>
</evidence>
<name>A0ABQ3G5T3_9BURK</name>
<dbReference type="EMBL" id="BMYK01000015">
    <property type="protein sequence ID" value="GHC92038.1"/>
    <property type="molecule type" value="Genomic_DNA"/>
</dbReference>
<feature type="transmembrane region" description="Helical" evidence="7">
    <location>
        <begin position="242"/>
        <end position="262"/>
    </location>
</feature>
<evidence type="ECO:0000256" key="5">
    <source>
        <dbReference type="ARBA" id="ARBA00022989"/>
    </source>
</evidence>
<proteinExistence type="predicted"/>
<evidence type="ECO:0000256" key="4">
    <source>
        <dbReference type="ARBA" id="ARBA00022692"/>
    </source>
</evidence>
<reference evidence="10" key="1">
    <citation type="journal article" date="2019" name="Int. J. Syst. Evol. Microbiol.">
        <title>The Global Catalogue of Microorganisms (GCM) 10K type strain sequencing project: providing services to taxonomists for standard genome sequencing and annotation.</title>
        <authorList>
            <consortium name="The Broad Institute Genomics Platform"/>
            <consortium name="The Broad Institute Genome Sequencing Center for Infectious Disease"/>
            <person name="Wu L."/>
            <person name="Ma J."/>
        </authorList>
    </citation>
    <scope>NUCLEOTIDE SEQUENCE [LARGE SCALE GENOMIC DNA]</scope>
    <source>
        <strain evidence="10">KCTC 23314</strain>
    </source>
</reference>
<evidence type="ECO:0000259" key="8">
    <source>
        <dbReference type="PROSITE" id="PS50850"/>
    </source>
</evidence>
<feature type="transmembrane region" description="Helical" evidence="7">
    <location>
        <begin position="307"/>
        <end position="328"/>
    </location>
</feature>
<dbReference type="PROSITE" id="PS50850">
    <property type="entry name" value="MFS"/>
    <property type="match status" value="1"/>
</dbReference>
<dbReference type="InterPro" id="IPR020846">
    <property type="entry name" value="MFS_dom"/>
</dbReference>
<dbReference type="PANTHER" id="PTHR42718:SF46">
    <property type="entry name" value="BLR6921 PROTEIN"/>
    <property type="match status" value="1"/>
</dbReference>
<feature type="transmembrane region" description="Helical" evidence="7">
    <location>
        <begin position="162"/>
        <end position="182"/>
    </location>
</feature>
<keyword evidence="5 7" id="KW-1133">Transmembrane helix</keyword>
<feature type="transmembrane region" description="Helical" evidence="7">
    <location>
        <begin position="209"/>
        <end position="230"/>
    </location>
</feature>
<dbReference type="Proteomes" id="UP000626210">
    <property type="component" value="Unassembled WGS sequence"/>
</dbReference>
<feature type="domain" description="Major facilitator superfamily (MFS) profile" evidence="8">
    <location>
        <begin position="8"/>
        <end position="392"/>
    </location>
</feature>
<accession>A0ABQ3G5T3</accession>
<gene>
    <name evidence="9" type="ORF">GCM10007320_41700</name>
</gene>
<evidence type="ECO:0000256" key="7">
    <source>
        <dbReference type="SAM" id="Phobius"/>
    </source>
</evidence>
<comment type="caution">
    <text evidence="9">The sequence shown here is derived from an EMBL/GenBank/DDBJ whole genome shotgun (WGS) entry which is preliminary data.</text>
</comment>